<evidence type="ECO:0000313" key="1">
    <source>
        <dbReference type="EMBL" id="CAB4149984.1"/>
    </source>
</evidence>
<evidence type="ECO:0000313" key="2">
    <source>
        <dbReference type="EMBL" id="CAB4163571.1"/>
    </source>
</evidence>
<reference evidence="2" key="1">
    <citation type="submission" date="2020-04" db="EMBL/GenBank/DDBJ databases">
        <authorList>
            <person name="Chiriac C."/>
            <person name="Salcher M."/>
            <person name="Ghai R."/>
            <person name="Kavagutti S V."/>
        </authorList>
    </citation>
    <scope>NUCLEOTIDE SEQUENCE</scope>
</reference>
<dbReference type="EMBL" id="LR796756">
    <property type="protein sequence ID" value="CAB4163571.1"/>
    <property type="molecule type" value="Genomic_DNA"/>
</dbReference>
<accession>A0A6J5P2J3</accession>
<protein>
    <submittedName>
        <fullName evidence="2">Uncharacterized protein</fullName>
    </submittedName>
</protein>
<sequence length="136" mass="15154">MSKPKKQFTMKQAKEFERLAAHYGDKAGAGAAAFESQYLWGGRQTDNKAAILTAKAVLEGELDNLSPPNLSGEWAGEFTDTKVMAMIANEMGLDETMFTDDLWCEMKDHVASIWEENSYSGYVRQLEEEATAFLAE</sequence>
<gene>
    <name evidence="1" type="ORF">UFOVP543_52</name>
    <name evidence="2" type="ORF">UFOVP804_28</name>
</gene>
<organism evidence="2">
    <name type="scientific">uncultured Caudovirales phage</name>
    <dbReference type="NCBI Taxonomy" id="2100421"/>
    <lineage>
        <taxon>Viruses</taxon>
        <taxon>Duplodnaviria</taxon>
        <taxon>Heunggongvirae</taxon>
        <taxon>Uroviricota</taxon>
        <taxon>Caudoviricetes</taxon>
        <taxon>Peduoviridae</taxon>
        <taxon>Maltschvirus</taxon>
        <taxon>Maltschvirus maltsch</taxon>
    </lineage>
</organism>
<dbReference type="EMBL" id="LR796531">
    <property type="protein sequence ID" value="CAB4149984.1"/>
    <property type="molecule type" value="Genomic_DNA"/>
</dbReference>
<name>A0A6J5P2J3_9CAUD</name>
<proteinExistence type="predicted"/>